<keyword evidence="1" id="KW-0694">RNA-binding</keyword>
<dbReference type="Pfam" id="PF00035">
    <property type="entry name" value="dsrm"/>
    <property type="match status" value="1"/>
</dbReference>
<keyword evidence="4" id="KW-1185">Reference proteome</keyword>
<dbReference type="InterPro" id="IPR014720">
    <property type="entry name" value="dsRBD_dom"/>
</dbReference>
<dbReference type="GO" id="GO:0003723">
    <property type="term" value="F:RNA binding"/>
    <property type="evidence" value="ECO:0007669"/>
    <property type="project" value="UniProtKB-UniRule"/>
</dbReference>
<reference evidence="3 4" key="1">
    <citation type="submission" date="2020-07" db="EMBL/GenBank/DDBJ databases">
        <title>Comparative genomics of pyrophilous fungi reveals a link between fire events and developmental genes.</title>
        <authorList>
            <consortium name="DOE Joint Genome Institute"/>
            <person name="Steindorff A.S."/>
            <person name="Carver A."/>
            <person name="Calhoun S."/>
            <person name="Stillman K."/>
            <person name="Liu H."/>
            <person name="Lipzen A."/>
            <person name="Pangilinan J."/>
            <person name="Labutti K."/>
            <person name="Bruns T.D."/>
            <person name="Grigoriev I.V."/>
        </authorList>
    </citation>
    <scope>NUCLEOTIDE SEQUENCE [LARGE SCALE GENOMIC DNA]</scope>
    <source>
        <strain evidence="3 4">CBS 144469</strain>
    </source>
</reference>
<evidence type="ECO:0000259" key="2">
    <source>
        <dbReference type="PROSITE" id="PS50137"/>
    </source>
</evidence>
<evidence type="ECO:0000313" key="3">
    <source>
        <dbReference type="EMBL" id="KAF6746432.1"/>
    </source>
</evidence>
<feature type="domain" description="DRBM" evidence="2">
    <location>
        <begin position="4"/>
        <end position="72"/>
    </location>
</feature>
<dbReference type="PROSITE" id="PS50137">
    <property type="entry name" value="DS_RBD"/>
    <property type="match status" value="1"/>
</dbReference>
<protein>
    <recommendedName>
        <fullName evidence="2">DRBM domain-containing protein</fullName>
    </recommendedName>
</protein>
<dbReference type="EMBL" id="JACGCI010000092">
    <property type="protein sequence ID" value="KAF6746432.1"/>
    <property type="molecule type" value="Genomic_DNA"/>
</dbReference>
<name>A0A8H6LZP1_9AGAR</name>
<dbReference type="SUPFAM" id="SSF54768">
    <property type="entry name" value="dsRNA-binding domain-like"/>
    <property type="match status" value="1"/>
</dbReference>
<gene>
    <name evidence="3" type="ORF">DFP72DRAFT_1076295</name>
</gene>
<evidence type="ECO:0000313" key="4">
    <source>
        <dbReference type="Proteomes" id="UP000521943"/>
    </source>
</evidence>
<sequence length="80" mass="8551">MPEIPVTAITNYFSKIKKPQRLDWPAVSSGPKDNETWSVQCVDGKVWGTGTGSSKKAGREGAAKEALPALRNAGIMPLLP</sequence>
<proteinExistence type="predicted"/>
<organism evidence="3 4">
    <name type="scientific">Ephemerocybe angulata</name>
    <dbReference type="NCBI Taxonomy" id="980116"/>
    <lineage>
        <taxon>Eukaryota</taxon>
        <taxon>Fungi</taxon>
        <taxon>Dikarya</taxon>
        <taxon>Basidiomycota</taxon>
        <taxon>Agaricomycotina</taxon>
        <taxon>Agaricomycetes</taxon>
        <taxon>Agaricomycetidae</taxon>
        <taxon>Agaricales</taxon>
        <taxon>Agaricineae</taxon>
        <taxon>Psathyrellaceae</taxon>
        <taxon>Ephemerocybe</taxon>
    </lineage>
</organism>
<evidence type="ECO:0000256" key="1">
    <source>
        <dbReference type="PROSITE-ProRule" id="PRU00266"/>
    </source>
</evidence>
<dbReference type="Proteomes" id="UP000521943">
    <property type="component" value="Unassembled WGS sequence"/>
</dbReference>
<dbReference type="AlphaFoldDB" id="A0A8H6LZP1"/>
<accession>A0A8H6LZP1</accession>
<comment type="caution">
    <text evidence="3">The sequence shown here is derived from an EMBL/GenBank/DDBJ whole genome shotgun (WGS) entry which is preliminary data.</text>
</comment>
<dbReference type="Gene3D" id="3.30.160.20">
    <property type="match status" value="1"/>
</dbReference>